<dbReference type="KEGG" id="gom:D7316_01160"/>
<evidence type="ECO:0000313" key="1">
    <source>
        <dbReference type="EMBL" id="AZG44574.1"/>
    </source>
</evidence>
<dbReference type="AlphaFoldDB" id="A0A3G8JHS7"/>
<proteinExistence type="predicted"/>
<evidence type="ECO:0000313" key="2">
    <source>
        <dbReference type="Proteomes" id="UP000271469"/>
    </source>
</evidence>
<name>A0A3G8JHS7_9ACTN</name>
<dbReference type="Proteomes" id="UP000271469">
    <property type="component" value="Chromosome"/>
</dbReference>
<accession>A0A3G8JHS7</accession>
<sequence>MTERFAEKRAARKYSRDNDVSYRVALAVVRTESGRLSKGVPFARRLLIEAVEGCGILHWARVDAWDGDRCLTITDLGGETYRLTVDSLAPVLLAHLRAGAINQPLDVDSYLADEIVQTTLFGCVIYRSEVRKRPEIAV</sequence>
<organism evidence="1 2">
    <name type="scientific">Gordonia insulae</name>
    <dbReference type="NCBI Taxonomy" id="2420509"/>
    <lineage>
        <taxon>Bacteria</taxon>
        <taxon>Bacillati</taxon>
        <taxon>Actinomycetota</taxon>
        <taxon>Actinomycetes</taxon>
        <taxon>Mycobacteriales</taxon>
        <taxon>Gordoniaceae</taxon>
        <taxon>Gordonia</taxon>
    </lineage>
</organism>
<dbReference type="OrthoDB" id="4377203at2"/>
<protein>
    <submittedName>
        <fullName evidence="1">Uncharacterized protein</fullName>
    </submittedName>
</protein>
<gene>
    <name evidence="1" type="ORF">D7316_01160</name>
</gene>
<dbReference type="EMBL" id="CP033972">
    <property type="protein sequence ID" value="AZG44574.1"/>
    <property type="molecule type" value="Genomic_DNA"/>
</dbReference>
<keyword evidence="2" id="KW-1185">Reference proteome</keyword>
<dbReference type="RefSeq" id="WP_124707415.1">
    <property type="nucleotide sequence ID" value="NZ_CP033972.1"/>
</dbReference>
<reference evidence="1 2" key="1">
    <citation type="submission" date="2018-11" db="EMBL/GenBank/DDBJ databases">
        <title>Gordonia insulae sp. nov., isolated from an island soil.</title>
        <authorList>
            <person name="Kim Y.S."/>
            <person name="Kim S.B."/>
        </authorList>
    </citation>
    <scope>NUCLEOTIDE SEQUENCE [LARGE SCALE GENOMIC DNA]</scope>
    <source>
        <strain evidence="1 2">MMS17-SY073</strain>
    </source>
</reference>